<evidence type="ECO:0000313" key="5">
    <source>
        <dbReference type="Proteomes" id="UP000332933"/>
    </source>
</evidence>
<name>A0A485K360_9STRA</name>
<accession>A0A485K360</accession>
<keyword evidence="5" id="KW-1185">Reference proteome</keyword>
<dbReference type="Proteomes" id="UP000332933">
    <property type="component" value="Unassembled WGS sequence"/>
</dbReference>
<evidence type="ECO:0000256" key="2">
    <source>
        <dbReference type="SAM" id="SignalP"/>
    </source>
</evidence>
<dbReference type="EMBL" id="VJMH01000006">
    <property type="protein sequence ID" value="KAF0720619.1"/>
    <property type="molecule type" value="Genomic_DNA"/>
</dbReference>
<keyword evidence="1" id="KW-0620">Polyamine biosynthesis</keyword>
<feature type="chain" id="PRO_5036115878" evidence="2">
    <location>
        <begin position="29"/>
        <end position="378"/>
    </location>
</feature>
<organism evidence="4 5">
    <name type="scientific">Aphanomyces stellatus</name>
    <dbReference type="NCBI Taxonomy" id="120398"/>
    <lineage>
        <taxon>Eukaryota</taxon>
        <taxon>Sar</taxon>
        <taxon>Stramenopiles</taxon>
        <taxon>Oomycota</taxon>
        <taxon>Saprolegniomycetes</taxon>
        <taxon>Saprolegniales</taxon>
        <taxon>Verrucalvaceae</taxon>
        <taxon>Aphanomyces</taxon>
    </lineage>
</organism>
<feature type="signal peptide" evidence="2">
    <location>
        <begin position="1"/>
        <end position="28"/>
    </location>
</feature>
<dbReference type="PANTHER" id="PTHR43317">
    <property type="entry name" value="THERMOSPERMINE SYNTHASE ACAULIS5"/>
    <property type="match status" value="1"/>
</dbReference>
<dbReference type="GO" id="GO:0006596">
    <property type="term" value="P:polyamine biosynthetic process"/>
    <property type="evidence" value="ECO:0007669"/>
    <property type="project" value="UniProtKB-KW"/>
</dbReference>
<dbReference type="Gene3D" id="3.40.50.150">
    <property type="entry name" value="Vaccinia Virus protein VP39"/>
    <property type="match status" value="1"/>
</dbReference>
<gene>
    <name evidence="4" type="primary">Aste57867_176</name>
    <name evidence="3" type="ORF">As57867_000176</name>
    <name evidence="4" type="ORF">ASTE57867_176</name>
</gene>
<dbReference type="OrthoDB" id="2016285at2759"/>
<reference evidence="3" key="2">
    <citation type="submission" date="2019-06" db="EMBL/GenBank/DDBJ databases">
        <title>Genomics analysis of Aphanomyces spp. identifies a new class of oomycete effector associated with host adaptation.</title>
        <authorList>
            <person name="Gaulin E."/>
        </authorList>
    </citation>
    <scope>NUCLEOTIDE SEQUENCE</scope>
    <source>
        <strain evidence="3">CBS 578.67</strain>
    </source>
</reference>
<protein>
    <submittedName>
        <fullName evidence="4">Aste57867_176 protein</fullName>
    </submittedName>
</protein>
<sequence length="378" mass="42596">MTGMNSNMPKWVMATCFVLLFQASILYADAPSYNVLQSIKEGTSKLNVVRSSVEFGPGTSISLLFLLSGQSIIGGQFEAPEYHDQAIFPGFAIMQAALYLDRPLKRAVQVGLGVGTVPTFLRQHGVPTDVVEISEGVVTLAEAHFGYERCVQAKEECINGKTYVMDGLMYLRSKTPLKPSYDLVIIDVYTGYNVVPFYTDEIMWLLKESWLKPQGVVVLNFVGYYNGPHMDLVRAIHATLLSVYQYVRCFRELPYNDKEEPANLVFYASSAPITFTLPTGGMYDNPAGYYEVITKFQEWEMLHPPSQLPIEVTVGHDEYSPELEFHDLKDVQDPSLVLKTTSDFVQYKPTLDATESYMKDYCVKQFPRAMWTELGFAS</sequence>
<dbReference type="PANTHER" id="PTHR43317:SF1">
    <property type="entry name" value="THERMOSPERMINE SYNTHASE ACAULIS5"/>
    <property type="match status" value="1"/>
</dbReference>
<dbReference type="AlphaFoldDB" id="A0A485K360"/>
<reference evidence="4 5" key="1">
    <citation type="submission" date="2019-03" db="EMBL/GenBank/DDBJ databases">
        <authorList>
            <person name="Gaulin E."/>
            <person name="Dumas B."/>
        </authorList>
    </citation>
    <scope>NUCLEOTIDE SEQUENCE [LARGE SCALE GENOMIC DNA]</scope>
    <source>
        <strain evidence="4">CBS 568.67</strain>
    </source>
</reference>
<evidence type="ECO:0000313" key="3">
    <source>
        <dbReference type="EMBL" id="KAF0720619.1"/>
    </source>
</evidence>
<dbReference type="EMBL" id="CAADRA010000006">
    <property type="protein sequence ID" value="VFT77402.1"/>
    <property type="molecule type" value="Genomic_DNA"/>
</dbReference>
<dbReference type="InterPro" id="IPR029063">
    <property type="entry name" value="SAM-dependent_MTases_sf"/>
</dbReference>
<dbReference type="SUPFAM" id="SSF53335">
    <property type="entry name" value="S-adenosyl-L-methionine-dependent methyltransferases"/>
    <property type="match status" value="1"/>
</dbReference>
<evidence type="ECO:0000256" key="1">
    <source>
        <dbReference type="ARBA" id="ARBA00023115"/>
    </source>
</evidence>
<keyword evidence="2" id="KW-0732">Signal</keyword>
<evidence type="ECO:0000313" key="4">
    <source>
        <dbReference type="EMBL" id="VFT77402.1"/>
    </source>
</evidence>
<proteinExistence type="predicted"/>